<accession>A0ABS1DM05</accession>
<dbReference type="Proteomes" id="UP001296873">
    <property type="component" value="Unassembled WGS sequence"/>
</dbReference>
<reference evidence="1 2" key="1">
    <citation type="journal article" date="2020" name="Microorganisms">
        <title>Osmotic Adaptation and Compatible Solute Biosynthesis of Phototrophic Bacteria as Revealed from Genome Analyses.</title>
        <authorList>
            <person name="Imhoff J.F."/>
            <person name="Rahn T."/>
            <person name="Kunzel S."/>
            <person name="Keller A."/>
            <person name="Neulinger S.C."/>
        </authorList>
    </citation>
    <scope>NUCLEOTIDE SEQUENCE [LARGE SCALE GENOMIC DNA]</scope>
    <source>
        <strain evidence="1 2">DSM 9895</strain>
    </source>
</reference>
<organism evidence="1 2">
    <name type="scientific">Rhodovibrio sodomensis</name>
    <dbReference type="NCBI Taxonomy" id="1088"/>
    <lineage>
        <taxon>Bacteria</taxon>
        <taxon>Pseudomonadati</taxon>
        <taxon>Pseudomonadota</taxon>
        <taxon>Alphaproteobacteria</taxon>
        <taxon>Rhodospirillales</taxon>
        <taxon>Rhodovibrionaceae</taxon>
        <taxon>Rhodovibrio</taxon>
    </lineage>
</organism>
<gene>
    <name evidence="1" type="ORF">CKO28_20535</name>
</gene>
<comment type="caution">
    <text evidence="1">The sequence shown here is derived from an EMBL/GenBank/DDBJ whole genome shotgun (WGS) entry which is preliminary data.</text>
</comment>
<evidence type="ECO:0008006" key="3">
    <source>
        <dbReference type="Google" id="ProtNLM"/>
    </source>
</evidence>
<proteinExistence type="predicted"/>
<name>A0ABS1DM05_9PROT</name>
<sequence length="109" mass="12091">MPRSLLAGVSVAGILVAASSAPEARVLKQSTSTYETQRACVEQARLVSQQFLQMVERRARFSNGERYLHDRRPGKFVARTLYEERGRLLVATVVCEPGGKSITTHQTVD</sequence>
<evidence type="ECO:0000313" key="1">
    <source>
        <dbReference type="EMBL" id="MBK1670415.1"/>
    </source>
</evidence>
<dbReference type="EMBL" id="NRRL01000093">
    <property type="protein sequence ID" value="MBK1670415.1"/>
    <property type="molecule type" value="Genomic_DNA"/>
</dbReference>
<evidence type="ECO:0000313" key="2">
    <source>
        <dbReference type="Proteomes" id="UP001296873"/>
    </source>
</evidence>
<dbReference type="RefSeq" id="WP_200342778.1">
    <property type="nucleotide sequence ID" value="NZ_NRRL01000093.1"/>
</dbReference>
<keyword evidence="2" id="KW-1185">Reference proteome</keyword>
<protein>
    <recommendedName>
        <fullName evidence="3">DUF4258 domain-containing protein</fullName>
    </recommendedName>
</protein>